<reference evidence="4" key="2">
    <citation type="submission" date="2023-04" db="EMBL/GenBank/DDBJ databases">
        <authorList>
            <person name="Bruccoleri R.E."/>
            <person name="Oakeley E.J."/>
            <person name="Faust A.-M."/>
            <person name="Dessus-Babus S."/>
            <person name="Altorfer M."/>
            <person name="Burckhardt D."/>
            <person name="Oertli M."/>
            <person name="Naumann U."/>
            <person name="Petersen F."/>
            <person name="Wong J."/>
        </authorList>
    </citation>
    <scope>NUCLEOTIDE SEQUENCE</scope>
    <source>
        <strain evidence="4">GSM-AAB239-AS_SAM_17_03QT</strain>
        <tissue evidence="4">Leaf</tissue>
    </source>
</reference>
<feature type="region of interest" description="Disordered" evidence="2">
    <location>
        <begin position="1"/>
        <end position="51"/>
    </location>
</feature>
<comment type="function">
    <text evidence="1">Specifically recognizes and binds N6-methyladenosine (m6A)-containing RNAs, and regulates mRNA stability. M6A is a modification present at internal sites of mRNAs and some non-coding RNAs and plays a role in mRNA stability and processing.</text>
</comment>
<feature type="region of interest" description="Disordered" evidence="2">
    <location>
        <begin position="215"/>
        <end position="260"/>
    </location>
</feature>
<evidence type="ECO:0000313" key="5">
    <source>
        <dbReference type="Proteomes" id="UP001140949"/>
    </source>
</evidence>
<gene>
    <name evidence="4" type="ORF">M6B38_239970</name>
</gene>
<keyword evidence="1" id="KW-0694">RNA-binding</keyword>
<dbReference type="EMBL" id="JANAVB010043743">
    <property type="protein sequence ID" value="KAJ6792321.1"/>
    <property type="molecule type" value="Genomic_DNA"/>
</dbReference>
<organism evidence="4 5">
    <name type="scientific">Iris pallida</name>
    <name type="common">Sweet iris</name>
    <dbReference type="NCBI Taxonomy" id="29817"/>
    <lineage>
        <taxon>Eukaryota</taxon>
        <taxon>Viridiplantae</taxon>
        <taxon>Streptophyta</taxon>
        <taxon>Embryophyta</taxon>
        <taxon>Tracheophyta</taxon>
        <taxon>Spermatophyta</taxon>
        <taxon>Magnoliopsida</taxon>
        <taxon>Liliopsida</taxon>
        <taxon>Asparagales</taxon>
        <taxon>Iridaceae</taxon>
        <taxon>Iridoideae</taxon>
        <taxon>Irideae</taxon>
        <taxon>Iris</taxon>
    </lineage>
</organism>
<dbReference type="GO" id="GO:1990247">
    <property type="term" value="F:N6-methyladenosine-containing RNA reader activity"/>
    <property type="evidence" value="ECO:0007669"/>
    <property type="project" value="UniProtKB-UniRule"/>
</dbReference>
<keyword evidence="5" id="KW-1185">Reference proteome</keyword>
<dbReference type="PANTHER" id="PTHR12357:SF127">
    <property type="entry name" value="YTH DOMAIN-CONTAINING FAMILY PROTEIN"/>
    <property type="match status" value="1"/>
</dbReference>
<dbReference type="GO" id="GO:0005737">
    <property type="term" value="C:cytoplasm"/>
    <property type="evidence" value="ECO:0007669"/>
    <property type="project" value="TreeGrafter"/>
</dbReference>
<dbReference type="CDD" id="cd21134">
    <property type="entry name" value="YTH"/>
    <property type="match status" value="1"/>
</dbReference>
<evidence type="ECO:0000256" key="1">
    <source>
        <dbReference type="RuleBase" id="RU369095"/>
    </source>
</evidence>
<dbReference type="GO" id="GO:0003729">
    <property type="term" value="F:mRNA binding"/>
    <property type="evidence" value="ECO:0007669"/>
    <property type="project" value="UniProtKB-UniRule"/>
</dbReference>
<dbReference type="PROSITE" id="PS50882">
    <property type="entry name" value="YTH"/>
    <property type="match status" value="1"/>
</dbReference>
<feature type="domain" description="YTH" evidence="3">
    <location>
        <begin position="385"/>
        <end position="526"/>
    </location>
</feature>
<evidence type="ECO:0000259" key="3">
    <source>
        <dbReference type="PROSITE" id="PS50882"/>
    </source>
</evidence>
<dbReference type="Proteomes" id="UP001140949">
    <property type="component" value="Unassembled WGS sequence"/>
</dbReference>
<dbReference type="PANTHER" id="PTHR12357">
    <property type="entry name" value="YTH YT521-B HOMOLOGY DOMAIN-CONTAINING"/>
    <property type="match status" value="1"/>
</dbReference>
<reference evidence="4" key="1">
    <citation type="journal article" date="2023" name="GigaByte">
        <title>Genome assembly of the bearded iris, Iris pallida Lam.</title>
        <authorList>
            <person name="Bruccoleri R.E."/>
            <person name="Oakeley E.J."/>
            <person name="Faust A.M.E."/>
            <person name="Altorfer M."/>
            <person name="Dessus-Babus S."/>
            <person name="Burckhardt D."/>
            <person name="Oertli M."/>
            <person name="Naumann U."/>
            <person name="Petersen F."/>
            <person name="Wong J."/>
        </authorList>
    </citation>
    <scope>NUCLEOTIDE SEQUENCE</scope>
    <source>
        <strain evidence="4">GSM-AAB239-AS_SAM_17_03QT</strain>
    </source>
</reference>
<feature type="compositionally biased region" description="Basic and acidic residues" evidence="2">
    <location>
        <begin position="1"/>
        <end position="24"/>
    </location>
</feature>
<proteinExistence type="inferred from homology"/>
<sequence>MDTGTKHPDTKATEDSSKNLKISEIDLPSKPSETNMSQSGPTEGSPSDATSCVSIGDVTTCSIKESEADQAPMADQGMYYYGYYPGFSGSPREWDEQSYFMAANQLEIQPSAFQSDNGSMLYYLPGYQPGYMPYNQILPGAVISVDGQYLAQPSYYPNAVFEQPLASPGFVPQSVAYGSELIPAYPWDSSLLFTNGFQENGSVGVVSTTSTKSKFSSRGHTLASSKTSSSSRSSTSETKGASPALDVPPTPAIPREPLKPVSKGLSPVFSKAYLPISKIPSYTSQGKGGILHPNSHNTIKGYGKNWVGVEKVKVGNNHQGFGDSNLQNEQYCGPRISNTKTSSNSAIDFVGSLDAVKTDTFSIPVATVRKDMYNLSDFTTKYDQGLFYVIKSYSEDDVHKSIKYNVWASTPNGNKRLDNAFQIAQEKMVEKGSKCPVFLFFSVNASGQFCGVAEMLDRVDFNKSMDFWQQDKWNGFFPVKWHIIKDIPNPQFRHIILENNENKPVTNSRDTQEVKFLQGTEMLNIFKNYSSKTSILDDFDFYENRQKTMHYKRSKPLAPNLDHLLPKTDESVQGIKPGDLKSIVASLQSVELEAGKPKEGLSAVVAAKE</sequence>
<dbReference type="InterPro" id="IPR045168">
    <property type="entry name" value="YTH_prot"/>
</dbReference>
<protein>
    <recommendedName>
        <fullName evidence="1">YTH domain-containing family protein</fullName>
    </recommendedName>
</protein>
<name>A0AAX6DKP7_IRIPA</name>
<dbReference type="AlphaFoldDB" id="A0AAX6DKP7"/>
<evidence type="ECO:0000256" key="2">
    <source>
        <dbReference type="SAM" id="MobiDB-lite"/>
    </source>
</evidence>
<dbReference type="InterPro" id="IPR007275">
    <property type="entry name" value="YTH_domain"/>
</dbReference>
<feature type="compositionally biased region" description="Polar residues" evidence="2">
    <location>
        <begin position="31"/>
        <end position="51"/>
    </location>
</feature>
<comment type="caution">
    <text evidence="4">The sequence shown here is derived from an EMBL/GenBank/DDBJ whole genome shotgun (WGS) entry which is preliminary data.</text>
</comment>
<dbReference type="Pfam" id="PF04146">
    <property type="entry name" value="YTH"/>
    <property type="match status" value="1"/>
</dbReference>
<dbReference type="GO" id="GO:0061157">
    <property type="term" value="P:mRNA destabilization"/>
    <property type="evidence" value="ECO:0007669"/>
    <property type="project" value="TreeGrafter"/>
</dbReference>
<comment type="similarity">
    <text evidence="1">Belongs to the YTHDF family.</text>
</comment>
<evidence type="ECO:0000313" key="4">
    <source>
        <dbReference type="EMBL" id="KAJ6792321.1"/>
    </source>
</evidence>
<dbReference type="Gene3D" id="3.10.590.10">
    <property type="entry name" value="ph1033 like domains"/>
    <property type="match status" value="1"/>
</dbReference>
<feature type="compositionally biased region" description="Low complexity" evidence="2">
    <location>
        <begin position="224"/>
        <end position="238"/>
    </location>
</feature>
<accession>A0AAX6DKP7</accession>